<keyword evidence="1" id="KW-0472">Membrane</keyword>
<keyword evidence="1" id="KW-1133">Transmembrane helix</keyword>
<reference evidence="2 3" key="1">
    <citation type="submission" date="2017-08" db="EMBL/GenBank/DDBJ databases">
        <title>WGS of Clinical strains of the CDC Group NO-1 linked to zoonotic infections in humans.</title>
        <authorList>
            <person name="Bernier A.-M."/>
            <person name="Bernard K."/>
        </authorList>
    </citation>
    <scope>NUCLEOTIDE SEQUENCE [LARGE SCALE GENOMIC DNA]</scope>
    <source>
        <strain evidence="2 3">NML03-0146</strain>
    </source>
</reference>
<protein>
    <submittedName>
        <fullName evidence="2">Uncharacterized protein</fullName>
    </submittedName>
</protein>
<evidence type="ECO:0000313" key="2">
    <source>
        <dbReference type="EMBL" id="PAT33627.1"/>
    </source>
</evidence>
<dbReference type="Proteomes" id="UP000217999">
    <property type="component" value="Unassembled WGS sequence"/>
</dbReference>
<sequence>MLRLPLLLLRLLCLALALAAALAWWQRGQLALLATARIDPLPQVQQLMAEQRWADAAQYLDFFMAYDYVRAQPQAQQLQQHIAQQRSSWLYQLGKLGEGVWQGHSDEDIGQIAGIASDFLVIGDLRDLGIQGWRMAHDEATDPVLIALSTLGVAASAAQVGSALASGATAGATAPITAGATSAKASIATLKTLRRLGRLPDWLGQSAIASARQFKRQRSLHSLQPMQPMQAILQDVHTLAGVPGGPRLLALSEDAAALARSARFAKAQGPHTAALLQLSQGQAGTLAQHMRLTERHGASALRLAATYGQRGLQVLERSGAARFAKFHARAAKVTYKGDALRLLLRWLVDLPAWALAACIALGLLALPWPRRRKPQRQRATAG</sequence>
<gene>
    <name evidence="2" type="ORF">CK620_12195</name>
</gene>
<dbReference type="AlphaFoldDB" id="A0A2A2A788"/>
<evidence type="ECO:0000313" key="3">
    <source>
        <dbReference type="Proteomes" id="UP000217999"/>
    </source>
</evidence>
<accession>A0A2A2A788</accession>
<organism evidence="2 3">
    <name type="scientific">Vandammella animalimorsus</name>
    <dbReference type="NCBI Taxonomy" id="2029117"/>
    <lineage>
        <taxon>Bacteria</taxon>
        <taxon>Pseudomonadati</taxon>
        <taxon>Pseudomonadota</taxon>
        <taxon>Betaproteobacteria</taxon>
        <taxon>Burkholderiales</taxon>
        <taxon>Comamonadaceae</taxon>
        <taxon>Vandammella</taxon>
    </lineage>
</organism>
<feature type="transmembrane region" description="Helical" evidence="1">
    <location>
        <begin position="350"/>
        <end position="368"/>
    </location>
</feature>
<evidence type="ECO:0000256" key="1">
    <source>
        <dbReference type="SAM" id="Phobius"/>
    </source>
</evidence>
<dbReference type="EMBL" id="NSJF01000007">
    <property type="protein sequence ID" value="PAT33627.1"/>
    <property type="molecule type" value="Genomic_DNA"/>
</dbReference>
<name>A0A2A2A788_9BURK</name>
<comment type="caution">
    <text evidence="2">The sequence shown here is derived from an EMBL/GenBank/DDBJ whole genome shotgun (WGS) entry which is preliminary data.</text>
</comment>
<dbReference type="RefSeq" id="WP_095550529.1">
    <property type="nucleotide sequence ID" value="NZ_NSJF01000007.1"/>
</dbReference>
<proteinExistence type="predicted"/>
<keyword evidence="1" id="KW-0812">Transmembrane</keyword>